<dbReference type="Proteomes" id="UP000824037">
    <property type="component" value="Unassembled WGS sequence"/>
</dbReference>
<dbReference type="SUPFAM" id="SSF53448">
    <property type="entry name" value="Nucleotide-diphospho-sugar transferases"/>
    <property type="match status" value="1"/>
</dbReference>
<feature type="non-terminal residue" evidence="3">
    <location>
        <position position="667"/>
    </location>
</feature>
<feature type="transmembrane region" description="Helical" evidence="2">
    <location>
        <begin position="472"/>
        <end position="493"/>
    </location>
</feature>
<dbReference type="EMBL" id="DXBY01000066">
    <property type="protein sequence ID" value="HIZ34940.1"/>
    <property type="molecule type" value="Genomic_DNA"/>
</dbReference>
<evidence type="ECO:0000256" key="1">
    <source>
        <dbReference type="SAM" id="MobiDB-lite"/>
    </source>
</evidence>
<reference evidence="3" key="2">
    <citation type="submission" date="2021-04" db="EMBL/GenBank/DDBJ databases">
        <authorList>
            <person name="Gilroy R."/>
        </authorList>
    </citation>
    <scope>NUCLEOTIDE SEQUENCE</scope>
    <source>
        <strain evidence="3">ChiGjej4B4-7305</strain>
    </source>
</reference>
<evidence type="ECO:0000313" key="4">
    <source>
        <dbReference type="Proteomes" id="UP000824037"/>
    </source>
</evidence>
<feature type="compositionally biased region" description="Acidic residues" evidence="1">
    <location>
        <begin position="638"/>
        <end position="656"/>
    </location>
</feature>
<protein>
    <submittedName>
        <fullName evidence="3">Glycosyltransferase</fullName>
        <ecNumber evidence="3">2.4.-.-</ecNumber>
    </submittedName>
</protein>
<gene>
    <name evidence="3" type="ORF">H9815_04115</name>
</gene>
<dbReference type="EC" id="2.4.-.-" evidence="3"/>
<keyword evidence="3" id="KW-0328">Glycosyltransferase</keyword>
<dbReference type="GO" id="GO:0016757">
    <property type="term" value="F:glycosyltransferase activity"/>
    <property type="evidence" value="ECO:0007669"/>
    <property type="project" value="UniProtKB-KW"/>
</dbReference>
<dbReference type="PANTHER" id="PTHR43685:SF3">
    <property type="entry name" value="SLR2126 PROTEIN"/>
    <property type="match status" value="1"/>
</dbReference>
<proteinExistence type="predicted"/>
<feature type="transmembrane region" description="Helical" evidence="2">
    <location>
        <begin position="528"/>
        <end position="547"/>
    </location>
</feature>
<name>A0A9D2J2W0_9MICO</name>
<keyword evidence="2" id="KW-1133">Transmembrane helix</keyword>
<sequence>MTTRETYLRAVVVGGIDSPYLEQTLAALAAQTRTPDEVLLGRLDREVDDDRWEELVATSGLDPDRVRTVRVAGAATFGAAVRRILRTVEDGAATSGAQGADRSWLWLLHDDSAPQPQALEHLLTAVDVSNSIAVAGTKQVEWAEPDRLISVGARATRWGRRFTGIEDGEIDQGQHDGAEDVLAVGTAGMLIDLALWRRLGGPDPVLGPFEDGRDLSQRARLAGHRVVVVPRAVVRHARAGYRGWREEPDTPSDTRRSFRARREAVLHLRLTSASALAAGVLALLALLAGPVRALWRVSANELGLAVAEIVAPLVVLTHPRAIARGRSRARRTRRLPGRRLRPLQASWGEVARLRRDRRMQAAAARRAARTPSELEIAERAAVARRRRITLAAVFLVTVALSLVTVAPTAFSGGLIGGALLPSDAGFGELWRAATSSWIASGDGYAGPPDPFLLVLTAVSGLTGGPLGVPVQVSVAILLVLAMPLAALTGWFAAGAATRSVLLRAWAALAWALGPALLIGIGAGRLGGVVAHVMIPLVLLAVVRSLGLDRRDVIVSGMVGAQRVAQRASTRSGKSAREVKRARLAALARVARPGTDKAETASTAAETAEDEDAESEGAVRHSDAAAAKASETTAAPDVDAGEDGETDAVPERDDDGQESGADSESSAA</sequence>
<dbReference type="InterPro" id="IPR050834">
    <property type="entry name" value="Glycosyltransf_2"/>
</dbReference>
<organism evidence="3 4">
    <name type="scientific">Candidatus Ruania gallistercoris</name>
    <dbReference type="NCBI Taxonomy" id="2838746"/>
    <lineage>
        <taxon>Bacteria</taxon>
        <taxon>Bacillati</taxon>
        <taxon>Actinomycetota</taxon>
        <taxon>Actinomycetes</taxon>
        <taxon>Micrococcales</taxon>
        <taxon>Ruaniaceae</taxon>
        <taxon>Ruania</taxon>
    </lineage>
</organism>
<keyword evidence="2" id="KW-0472">Membrane</keyword>
<dbReference type="InterPro" id="IPR029044">
    <property type="entry name" value="Nucleotide-diphossugar_trans"/>
</dbReference>
<feature type="transmembrane region" description="Helical" evidence="2">
    <location>
        <begin position="266"/>
        <end position="290"/>
    </location>
</feature>
<feature type="compositionally biased region" description="Low complexity" evidence="1">
    <location>
        <begin position="623"/>
        <end position="634"/>
    </location>
</feature>
<feature type="transmembrane region" description="Helical" evidence="2">
    <location>
        <begin position="500"/>
        <end position="522"/>
    </location>
</feature>
<keyword evidence="3" id="KW-0808">Transferase</keyword>
<dbReference type="PANTHER" id="PTHR43685">
    <property type="entry name" value="GLYCOSYLTRANSFERASE"/>
    <property type="match status" value="1"/>
</dbReference>
<dbReference type="AlphaFoldDB" id="A0A9D2J2W0"/>
<evidence type="ECO:0000313" key="3">
    <source>
        <dbReference type="EMBL" id="HIZ34940.1"/>
    </source>
</evidence>
<evidence type="ECO:0000256" key="2">
    <source>
        <dbReference type="SAM" id="Phobius"/>
    </source>
</evidence>
<accession>A0A9D2J2W0</accession>
<reference evidence="3" key="1">
    <citation type="journal article" date="2021" name="PeerJ">
        <title>Extensive microbial diversity within the chicken gut microbiome revealed by metagenomics and culture.</title>
        <authorList>
            <person name="Gilroy R."/>
            <person name="Ravi A."/>
            <person name="Getino M."/>
            <person name="Pursley I."/>
            <person name="Horton D.L."/>
            <person name="Alikhan N.F."/>
            <person name="Baker D."/>
            <person name="Gharbi K."/>
            <person name="Hall N."/>
            <person name="Watson M."/>
            <person name="Adriaenssens E.M."/>
            <person name="Foster-Nyarko E."/>
            <person name="Jarju S."/>
            <person name="Secka A."/>
            <person name="Antonio M."/>
            <person name="Oren A."/>
            <person name="Chaudhuri R.R."/>
            <person name="La Ragione R."/>
            <person name="Hildebrand F."/>
            <person name="Pallen M.J."/>
        </authorList>
    </citation>
    <scope>NUCLEOTIDE SEQUENCE</scope>
    <source>
        <strain evidence="3">ChiGjej4B4-7305</strain>
    </source>
</reference>
<dbReference type="Pfam" id="PF13641">
    <property type="entry name" value="Glyco_tranf_2_3"/>
    <property type="match status" value="1"/>
</dbReference>
<feature type="transmembrane region" description="Helical" evidence="2">
    <location>
        <begin position="302"/>
        <end position="323"/>
    </location>
</feature>
<dbReference type="Gene3D" id="3.90.550.10">
    <property type="entry name" value="Spore Coat Polysaccharide Biosynthesis Protein SpsA, Chain A"/>
    <property type="match status" value="1"/>
</dbReference>
<feature type="region of interest" description="Disordered" evidence="1">
    <location>
        <begin position="590"/>
        <end position="667"/>
    </location>
</feature>
<feature type="transmembrane region" description="Helical" evidence="2">
    <location>
        <begin position="388"/>
        <end position="410"/>
    </location>
</feature>
<comment type="caution">
    <text evidence="3">The sequence shown here is derived from an EMBL/GenBank/DDBJ whole genome shotgun (WGS) entry which is preliminary data.</text>
</comment>
<keyword evidence="2" id="KW-0812">Transmembrane</keyword>